<evidence type="ECO:0000256" key="2">
    <source>
        <dbReference type="SAM" id="Phobius"/>
    </source>
</evidence>
<keyword evidence="1" id="KW-0175">Coiled coil</keyword>
<accession>A0A5C6DG39</accession>
<comment type="caution">
    <text evidence="3">The sequence shown here is derived from an EMBL/GenBank/DDBJ whole genome shotgun (WGS) entry which is preliminary data.</text>
</comment>
<dbReference type="OrthoDB" id="270597at2"/>
<keyword evidence="2" id="KW-1133">Transmembrane helix</keyword>
<keyword evidence="2" id="KW-0812">Transmembrane</keyword>
<dbReference type="Proteomes" id="UP000315471">
    <property type="component" value="Unassembled WGS sequence"/>
</dbReference>
<proteinExistence type="predicted"/>
<evidence type="ECO:0000313" key="4">
    <source>
        <dbReference type="Proteomes" id="UP000315471"/>
    </source>
</evidence>
<keyword evidence="4" id="KW-1185">Reference proteome</keyword>
<evidence type="ECO:0008006" key="5">
    <source>
        <dbReference type="Google" id="ProtNLM"/>
    </source>
</evidence>
<evidence type="ECO:0000256" key="1">
    <source>
        <dbReference type="SAM" id="Coils"/>
    </source>
</evidence>
<dbReference type="AlphaFoldDB" id="A0A5C6DG39"/>
<organism evidence="3 4">
    <name type="scientific">Novipirellula aureliae</name>
    <dbReference type="NCBI Taxonomy" id="2527966"/>
    <lineage>
        <taxon>Bacteria</taxon>
        <taxon>Pseudomonadati</taxon>
        <taxon>Planctomycetota</taxon>
        <taxon>Planctomycetia</taxon>
        <taxon>Pirellulales</taxon>
        <taxon>Pirellulaceae</taxon>
        <taxon>Novipirellula</taxon>
    </lineage>
</organism>
<dbReference type="RefSeq" id="WP_146602225.1">
    <property type="nucleotide sequence ID" value="NZ_SJPY01000009.1"/>
</dbReference>
<reference evidence="3 4" key="1">
    <citation type="submission" date="2019-02" db="EMBL/GenBank/DDBJ databases">
        <title>Deep-cultivation of Planctomycetes and their phenomic and genomic characterization uncovers novel biology.</title>
        <authorList>
            <person name="Wiegand S."/>
            <person name="Jogler M."/>
            <person name="Boedeker C."/>
            <person name="Pinto D."/>
            <person name="Vollmers J."/>
            <person name="Rivas-Marin E."/>
            <person name="Kohn T."/>
            <person name="Peeters S.H."/>
            <person name="Heuer A."/>
            <person name="Rast P."/>
            <person name="Oberbeckmann S."/>
            <person name="Bunk B."/>
            <person name="Jeske O."/>
            <person name="Meyerdierks A."/>
            <person name="Storesund J.E."/>
            <person name="Kallscheuer N."/>
            <person name="Luecker S."/>
            <person name="Lage O.M."/>
            <person name="Pohl T."/>
            <person name="Merkel B.J."/>
            <person name="Hornburger P."/>
            <person name="Mueller R.-W."/>
            <person name="Bruemmer F."/>
            <person name="Labrenz M."/>
            <person name="Spormann A.M."/>
            <person name="Op Den Camp H."/>
            <person name="Overmann J."/>
            <person name="Amann R."/>
            <person name="Jetten M.S.M."/>
            <person name="Mascher T."/>
            <person name="Medema M.H."/>
            <person name="Devos D.P."/>
            <person name="Kaster A.-K."/>
            <person name="Ovreas L."/>
            <person name="Rohde M."/>
            <person name="Galperin M.Y."/>
            <person name="Jogler C."/>
        </authorList>
    </citation>
    <scope>NUCLEOTIDE SEQUENCE [LARGE SCALE GENOMIC DNA]</scope>
    <source>
        <strain evidence="3 4">Q31b</strain>
    </source>
</reference>
<feature type="transmembrane region" description="Helical" evidence="2">
    <location>
        <begin position="63"/>
        <end position="88"/>
    </location>
</feature>
<protein>
    <recommendedName>
        <fullName evidence="5">HAMP domain-containing protein</fullName>
    </recommendedName>
</protein>
<keyword evidence="2" id="KW-0472">Membrane</keyword>
<sequence length="156" mass="17955">MNKRTRILVDPQVQWTIIGRVMAHWALFAVCLIGVSISVRVFVNVVEQPFEEAVMSAVKAQAPIMLIMFVLLPVFIRDTLSLSIRFVGPMYRLRSAIKSVIQGEKVTAIQFRKRDFWPQVAADFTTMLEEYNTLQAENERLRLENQSLRLERVSAT</sequence>
<evidence type="ECO:0000313" key="3">
    <source>
        <dbReference type="EMBL" id="TWU35688.1"/>
    </source>
</evidence>
<gene>
    <name evidence="3" type="ORF">Q31b_51230</name>
</gene>
<dbReference type="EMBL" id="SJPY01000009">
    <property type="protein sequence ID" value="TWU35688.1"/>
    <property type="molecule type" value="Genomic_DNA"/>
</dbReference>
<feature type="transmembrane region" description="Helical" evidence="2">
    <location>
        <begin position="21"/>
        <end position="43"/>
    </location>
</feature>
<name>A0A5C6DG39_9BACT</name>
<feature type="coiled-coil region" evidence="1">
    <location>
        <begin position="124"/>
        <end position="151"/>
    </location>
</feature>